<accession>A0A7W7LJY7</accession>
<organism evidence="2 3">
    <name type="scientific">Streptomyces olivoverticillatus</name>
    <dbReference type="NCBI Taxonomy" id="66427"/>
    <lineage>
        <taxon>Bacteria</taxon>
        <taxon>Bacillati</taxon>
        <taxon>Actinomycetota</taxon>
        <taxon>Actinomycetes</taxon>
        <taxon>Kitasatosporales</taxon>
        <taxon>Streptomycetaceae</taxon>
        <taxon>Streptomyces</taxon>
    </lineage>
</organism>
<comment type="caution">
    <text evidence="2">The sequence shown here is derived from an EMBL/GenBank/DDBJ whole genome shotgun (WGS) entry which is preliminary data.</text>
</comment>
<sequence length="138" mass="14840">MKPSAGGPAGWAGRSHLEEKPGAESADGAMELISQLHAALSACSRLLEDLNARRIDPDSFRVQAFRAGLVLRDDEAWMWDFASGWHRYDGFGLHHVALPAESPTVAGGDQTMPPGGPATAVDSRGTWQSRDAWGDERS</sequence>
<dbReference type="EMBL" id="JACHJH010000001">
    <property type="protein sequence ID" value="MBB4891625.1"/>
    <property type="molecule type" value="Genomic_DNA"/>
</dbReference>
<gene>
    <name evidence="2" type="ORF">FHS39_000625</name>
</gene>
<protein>
    <submittedName>
        <fullName evidence="2">Uncharacterized protein</fullName>
    </submittedName>
</protein>
<evidence type="ECO:0000313" key="2">
    <source>
        <dbReference type="EMBL" id="MBB4891625.1"/>
    </source>
</evidence>
<evidence type="ECO:0000256" key="1">
    <source>
        <dbReference type="SAM" id="MobiDB-lite"/>
    </source>
</evidence>
<feature type="region of interest" description="Disordered" evidence="1">
    <location>
        <begin position="1"/>
        <end position="25"/>
    </location>
</feature>
<feature type="region of interest" description="Disordered" evidence="1">
    <location>
        <begin position="104"/>
        <end position="138"/>
    </location>
</feature>
<keyword evidence="3" id="KW-1185">Reference proteome</keyword>
<name>A0A7W7LJY7_9ACTN</name>
<evidence type="ECO:0000313" key="3">
    <source>
        <dbReference type="Proteomes" id="UP000556084"/>
    </source>
</evidence>
<reference evidence="2 3" key="1">
    <citation type="submission" date="2020-08" db="EMBL/GenBank/DDBJ databases">
        <title>Genomic Encyclopedia of Type Strains, Phase III (KMG-III): the genomes of soil and plant-associated and newly described type strains.</title>
        <authorList>
            <person name="Whitman W."/>
        </authorList>
    </citation>
    <scope>NUCLEOTIDE SEQUENCE [LARGE SCALE GENOMIC DNA]</scope>
    <source>
        <strain evidence="2 3">CECT 3266</strain>
    </source>
</reference>
<dbReference type="Proteomes" id="UP000556084">
    <property type="component" value="Unassembled WGS sequence"/>
</dbReference>
<dbReference type="AlphaFoldDB" id="A0A7W7LJY7"/>
<proteinExistence type="predicted"/>